<dbReference type="AlphaFoldDB" id="A0A9D3Y360"/>
<sequence>MSVRGRSVQRRVGQAEAKQRQREGRGMRAAVDPDPPKEQRAAEGMQGPEPASAPVPGSKTEAELAAAPHSKRKRADDNAENGEVVDFCDIFPHSRWATTWSQRG</sequence>
<feature type="compositionally biased region" description="Basic and acidic residues" evidence="1">
    <location>
        <begin position="17"/>
        <end position="26"/>
    </location>
</feature>
<dbReference type="EMBL" id="JAIWYP010000018">
    <property type="protein sequence ID" value="KAH3692867.1"/>
    <property type="molecule type" value="Genomic_DNA"/>
</dbReference>
<proteinExistence type="predicted"/>
<name>A0A9D3Y360_DREPO</name>
<gene>
    <name evidence="2" type="ORF">DPMN_193203</name>
</gene>
<protein>
    <submittedName>
        <fullName evidence="2">Uncharacterized protein</fullName>
    </submittedName>
</protein>
<feature type="region of interest" description="Disordered" evidence="1">
    <location>
        <begin position="1"/>
        <end position="83"/>
    </location>
</feature>
<evidence type="ECO:0000313" key="3">
    <source>
        <dbReference type="Proteomes" id="UP000828390"/>
    </source>
</evidence>
<keyword evidence="3" id="KW-1185">Reference proteome</keyword>
<accession>A0A9D3Y360</accession>
<reference evidence="2" key="1">
    <citation type="journal article" date="2019" name="bioRxiv">
        <title>The Genome of the Zebra Mussel, Dreissena polymorpha: A Resource for Invasive Species Research.</title>
        <authorList>
            <person name="McCartney M.A."/>
            <person name="Auch B."/>
            <person name="Kono T."/>
            <person name="Mallez S."/>
            <person name="Zhang Y."/>
            <person name="Obille A."/>
            <person name="Becker A."/>
            <person name="Abrahante J.E."/>
            <person name="Garbe J."/>
            <person name="Badalamenti J.P."/>
            <person name="Herman A."/>
            <person name="Mangelson H."/>
            <person name="Liachko I."/>
            <person name="Sullivan S."/>
            <person name="Sone E.D."/>
            <person name="Koren S."/>
            <person name="Silverstein K.A.T."/>
            <person name="Beckman K.B."/>
            <person name="Gohl D.M."/>
        </authorList>
    </citation>
    <scope>NUCLEOTIDE SEQUENCE</scope>
    <source>
        <strain evidence="2">Duluth1</strain>
        <tissue evidence="2">Whole animal</tissue>
    </source>
</reference>
<organism evidence="2 3">
    <name type="scientific">Dreissena polymorpha</name>
    <name type="common">Zebra mussel</name>
    <name type="synonym">Mytilus polymorpha</name>
    <dbReference type="NCBI Taxonomy" id="45954"/>
    <lineage>
        <taxon>Eukaryota</taxon>
        <taxon>Metazoa</taxon>
        <taxon>Spiralia</taxon>
        <taxon>Lophotrochozoa</taxon>
        <taxon>Mollusca</taxon>
        <taxon>Bivalvia</taxon>
        <taxon>Autobranchia</taxon>
        <taxon>Heteroconchia</taxon>
        <taxon>Euheterodonta</taxon>
        <taxon>Imparidentia</taxon>
        <taxon>Neoheterodontei</taxon>
        <taxon>Myida</taxon>
        <taxon>Dreissenoidea</taxon>
        <taxon>Dreissenidae</taxon>
        <taxon>Dreissena</taxon>
    </lineage>
</organism>
<reference evidence="2" key="2">
    <citation type="submission" date="2020-11" db="EMBL/GenBank/DDBJ databases">
        <authorList>
            <person name="McCartney M.A."/>
            <person name="Auch B."/>
            <person name="Kono T."/>
            <person name="Mallez S."/>
            <person name="Becker A."/>
            <person name="Gohl D.M."/>
            <person name="Silverstein K.A.T."/>
            <person name="Koren S."/>
            <person name="Bechman K.B."/>
            <person name="Herman A."/>
            <person name="Abrahante J.E."/>
            <person name="Garbe J."/>
        </authorList>
    </citation>
    <scope>NUCLEOTIDE SEQUENCE</scope>
    <source>
        <strain evidence="2">Duluth1</strain>
        <tissue evidence="2">Whole animal</tissue>
    </source>
</reference>
<dbReference type="Proteomes" id="UP000828390">
    <property type="component" value="Unassembled WGS sequence"/>
</dbReference>
<evidence type="ECO:0000313" key="2">
    <source>
        <dbReference type="EMBL" id="KAH3692867.1"/>
    </source>
</evidence>
<comment type="caution">
    <text evidence="2">The sequence shown here is derived from an EMBL/GenBank/DDBJ whole genome shotgun (WGS) entry which is preliminary data.</text>
</comment>
<feature type="compositionally biased region" description="Low complexity" evidence="1">
    <location>
        <begin position="1"/>
        <end position="14"/>
    </location>
</feature>
<evidence type="ECO:0000256" key="1">
    <source>
        <dbReference type="SAM" id="MobiDB-lite"/>
    </source>
</evidence>